<keyword evidence="2" id="KW-0012">Acyltransferase</keyword>
<feature type="chain" id="PRO_5016419679" description="Peptidase M28 domain-containing protein" evidence="3">
    <location>
        <begin position="22"/>
        <end position="324"/>
    </location>
</feature>
<dbReference type="InterPro" id="IPR007484">
    <property type="entry name" value="Peptidase_M28"/>
</dbReference>
<keyword evidence="6" id="KW-1185">Reference proteome</keyword>
<dbReference type="GO" id="GO:0016603">
    <property type="term" value="F:glutaminyl-peptide cyclotransferase activity"/>
    <property type="evidence" value="ECO:0007669"/>
    <property type="project" value="TreeGrafter"/>
</dbReference>
<dbReference type="Gene3D" id="3.40.630.10">
    <property type="entry name" value="Zn peptidases"/>
    <property type="match status" value="1"/>
</dbReference>
<sequence length="324" mass="35761">MKSPLLHIVTAAALTLISCSATDNDIHFSNKGNEVPEFSSEIAYTYIEDQVAFGPRVPNSDAHRNAINYFRDHFNNTAGRDAVFVQEFKTEVYGDTLQLFNLVAAFGLEHSDRIVLAAHWDSRPRAENDPENPGEPIDGADDGGSGVAILMELATIFAEYDVPVGVDIILFDGEDYGESGDLSNYFLGSRHWAQNPPVPGYSPRFGILLDMVGGTGAVFPKEGYSMNYAPDLVNQIWTVADEMGHGDLFLAEQGGAVSDDHVIVERYTGIPMINIIHHRRGANGRVQFAPYWHTQNDTMEIIDREVLQAVGDVLLEMIYNRIPG</sequence>
<gene>
    <name evidence="5" type="ORF">DDZ15_07055</name>
</gene>
<dbReference type="Pfam" id="PF04389">
    <property type="entry name" value="Peptidase_M28"/>
    <property type="match status" value="1"/>
</dbReference>
<evidence type="ECO:0000313" key="5">
    <source>
        <dbReference type="EMBL" id="PWN07021.1"/>
    </source>
</evidence>
<dbReference type="RefSeq" id="WP_109646370.1">
    <property type="nucleotide sequence ID" value="NZ_QGGB01000005.1"/>
</dbReference>
<evidence type="ECO:0000259" key="4">
    <source>
        <dbReference type="Pfam" id="PF04389"/>
    </source>
</evidence>
<dbReference type="OrthoDB" id="9773494at2"/>
<dbReference type="PROSITE" id="PS51257">
    <property type="entry name" value="PROKAR_LIPOPROTEIN"/>
    <property type="match status" value="1"/>
</dbReference>
<feature type="signal peptide" evidence="3">
    <location>
        <begin position="1"/>
        <end position="21"/>
    </location>
</feature>
<dbReference type="EMBL" id="QGGB01000005">
    <property type="protein sequence ID" value="PWN07021.1"/>
    <property type="molecule type" value="Genomic_DNA"/>
</dbReference>
<dbReference type="GO" id="GO:0008270">
    <property type="term" value="F:zinc ion binding"/>
    <property type="evidence" value="ECO:0007669"/>
    <property type="project" value="TreeGrafter"/>
</dbReference>
<comment type="caution">
    <text evidence="5">The sequence shown here is derived from an EMBL/GenBank/DDBJ whole genome shotgun (WGS) entry which is preliminary data.</text>
</comment>
<dbReference type="AlphaFoldDB" id="A0A316TTR1"/>
<protein>
    <recommendedName>
        <fullName evidence="4">Peptidase M28 domain-containing protein</fullName>
    </recommendedName>
</protein>
<accession>A0A316TTR1</accession>
<dbReference type="Proteomes" id="UP000245533">
    <property type="component" value="Unassembled WGS sequence"/>
</dbReference>
<keyword evidence="3" id="KW-0732">Signal</keyword>
<proteinExistence type="predicted"/>
<evidence type="ECO:0000256" key="3">
    <source>
        <dbReference type="SAM" id="SignalP"/>
    </source>
</evidence>
<dbReference type="PANTHER" id="PTHR12283">
    <property type="entry name" value="GLUTAMINYL-PEPTIDE CYCLOTRANSFERASE"/>
    <property type="match status" value="1"/>
</dbReference>
<dbReference type="InterPro" id="IPR040234">
    <property type="entry name" value="QC/QCL"/>
</dbReference>
<evidence type="ECO:0000256" key="2">
    <source>
        <dbReference type="ARBA" id="ARBA00023315"/>
    </source>
</evidence>
<feature type="domain" description="Peptidase M28" evidence="4">
    <location>
        <begin position="101"/>
        <end position="317"/>
    </location>
</feature>
<reference evidence="5 6" key="1">
    <citation type="submission" date="2018-05" db="EMBL/GenBank/DDBJ databases">
        <title>Rhodohalobacter halophilus gen. nov., sp. nov., a moderately halophilic member of the family Balneolaceae.</title>
        <authorList>
            <person name="Liu Z.-W."/>
        </authorList>
    </citation>
    <scope>NUCLEOTIDE SEQUENCE [LARGE SCALE GENOMIC DNA]</scope>
    <source>
        <strain evidence="5 6">8A47</strain>
    </source>
</reference>
<dbReference type="PANTHER" id="PTHR12283:SF6">
    <property type="entry name" value="GLUTAMINYL-PEPTIDE CYCLOTRANSFERASE-RELATED"/>
    <property type="match status" value="1"/>
</dbReference>
<dbReference type="SUPFAM" id="SSF53187">
    <property type="entry name" value="Zn-dependent exopeptidases"/>
    <property type="match status" value="1"/>
</dbReference>
<evidence type="ECO:0000256" key="1">
    <source>
        <dbReference type="ARBA" id="ARBA00022679"/>
    </source>
</evidence>
<name>A0A316TTR1_9BACT</name>
<keyword evidence="1" id="KW-0808">Transferase</keyword>
<evidence type="ECO:0000313" key="6">
    <source>
        <dbReference type="Proteomes" id="UP000245533"/>
    </source>
</evidence>
<organism evidence="5 6">
    <name type="scientific">Rhodohalobacter mucosus</name>
    <dbReference type="NCBI Taxonomy" id="2079485"/>
    <lineage>
        <taxon>Bacteria</taxon>
        <taxon>Pseudomonadati</taxon>
        <taxon>Balneolota</taxon>
        <taxon>Balneolia</taxon>
        <taxon>Balneolales</taxon>
        <taxon>Balneolaceae</taxon>
        <taxon>Rhodohalobacter</taxon>
    </lineage>
</organism>